<dbReference type="AlphaFoldDB" id="A0A5C3NU06"/>
<keyword evidence="2" id="KW-1185">Reference proteome</keyword>
<evidence type="ECO:0000313" key="2">
    <source>
        <dbReference type="Proteomes" id="UP000308197"/>
    </source>
</evidence>
<reference evidence="1 2" key="1">
    <citation type="journal article" date="2019" name="Nat. Ecol. Evol.">
        <title>Megaphylogeny resolves global patterns of mushroom evolution.</title>
        <authorList>
            <person name="Varga T."/>
            <person name="Krizsan K."/>
            <person name="Foldi C."/>
            <person name="Dima B."/>
            <person name="Sanchez-Garcia M."/>
            <person name="Sanchez-Ramirez S."/>
            <person name="Szollosi G.J."/>
            <person name="Szarkandi J.G."/>
            <person name="Papp V."/>
            <person name="Albert L."/>
            <person name="Andreopoulos W."/>
            <person name="Angelini C."/>
            <person name="Antonin V."/>
            <person name="Barry K.W."/>
            <person name="Bougher N.L."/>
            <person name="Buchanan P."/>
            <person name="Buyck B."/>
            <person name="Bense V."/>
            <person name="Catcheside P."/>
            <person name="Chovatia M."/>
            <person name="Cooper J."/>
            <person name="Damon W."/>
            <person name="Desjardin D."/>
            <person name="Finy P."/>
            <person name="Geml J."/>
            <person name="Haridas S."/>
            <person name="Hughes K."/>
            <person name="Justo A."/>
            <person name="Karasinski D."/>
            <person name="Kautmanova I."/>
            <person name="Kiss B."/>
            <person name="Kocsube S."/>
            <person name="Kotiranta H."/>
            <person name="LaButti K.M."/>
            <person name="Lechner B.E."/>
            <person name="Liimatainen K."/>
            <person name="Lipzen A."/>
            <person name="Lukacs Z."/>
            <person name="Mihaltcheva S."/>
            <person name="Morgado L.N."/>
            <person name="Niskanen T."/>
            <person name="Noordeloos M.E."/>
            <person name="Ohm R.A."/>
            <person name="Ortiz-Santana B."/>
            <person name="Ovrebo C."/>
            <person name="Racz N."/>
            <person name="Riley R."/>
            <person name="Savchenko A."/>
            <person name="Shiryaev A."/>
            <person name="Soop K."/>
            <person name="Spirin V."/>
            <person name="Szebenyi C."/>
            <person name="Tomsovsky M."/>
            <person name="Tulloss R.E."/>
            <person name="Uehling J."/>
            <person name="Grigoriev I.V."/>
            <person name="Vagvolgyi C."/>
            <person name="Papp T."/>
            <person name="Martin F.M."/>
            <person name="Miettinen O."/>
            <person name="Hibbett D.S."/>
            <person name="Nagy L.G."/>
        </authorList>
    </citation>
    <scope>NUCLEOTIDE SEQUENCE [LARGE SCALE GENOMIC DNA]</scope>
    <source>
        <strain evidence="1 2">HHB13444</strain>
    </source>
</reference>
<dbReference type="InParanoid" id="A0A5C3NU06"/>
<accession>A0A5C3NU06</accession>
<gene>
    <name evidence="1" type="ORF">K466DRAFT_368301</name>
</gene>
<organism evidence="1 2">
    <name type="scientific">Polyporus arcularius HHB13444</name>
    <dbReference type="NCBI Taxonomy" id="1314778"/>
    <lineage>
        <taxon>Eukaryota</taxon>
        <taxon>Fungi</taxon>
        <taxon>Dikarya</taxon>
        <taxon>Basidiomycota</taxon>
        <taxon>Agaricomycotina</taxon>
        <taxon>Agaricomycetes</taxon>
        <taxon>Polyporales</taxon>
        <taxon>Polyporaceae</taxon>
        <taxon>Polyporus</taxon>
    </lineage>
</organism>
<dbReference type="Proteomes" id="UP000308197">
    <property type="component" value="Unassembled WGS sequence"/>
</dbReference>
<name>A0A5C3NU06_9APHY</name>
<evidence type="ECO:0000313" key="1">
    <source>
        <dbReference type="EMBL" id="TFK80721.1"/>
    </source>
</evidence>
<proteinExistence type="predicted"/>
<dbReference type="EMBL" id="ML211719">
    <property type="protein sequence ID" value="TFK80721.1"/>
    <property type="molecule type" value="Genomic_DNA"/>
</dbReference>
<protein>
    <submittedName>
        <fullName evidence="1">Uncharacterized protein</fullName>
    </submittedName>
</protein>
<sequence length="69" mass="7732">MRWDAQRMSVPAANLRLAEQACSGRAHEARSLAQMASPDWREVTNATAWESPRTLSSQTRYPDPACQTL</sequence>